<evidence type="ECO:0000313" key="2">
    <source>
        <dbReference type="EMBL" id="PYI21650.1"/>
    </source>
</evidence>
<feature type="chain" id="PRO_5016107786" evidence="1">
    <location>
        <begin position="20"/>
        <end position="68"/>
    </location>
</feature>
<evidence type="ECO:0000313" key="3">
    <source>
        <dbReference type="Proteomes" id="UP000249829"/>
    </source>
</evidence>
<organism evidence="2 3">
    <name type="scientific">Aspergillus violaceofuscus (strain CBS 115571)</name>
    <dbReference type="NCBI Taxonomy" id="1450538"/>
    <lineage>
        <taxon>Eukaryota</taxon>
        <taxon>Fungi</taxon>
        <taxon>Dikarya</taxon>
        <taxon>Ascomycota</taxon>
        <taxon>Pezizomycotina</taxon>
        <taxon>Eurotiomycetes</taxon>
        <taxon>Eurotiomycetidae</taxon>
        <taxon>Eurotiales</taxon>
        <taxon>Aspergillaceae</taxon>
        <taxon>Aspergillus</taxon>
    </lineage>
</organism>
<reference evidence="2 3" key="1">
    <citation type="submission" date="2018-02" db="EMBL/GenBank/DDBJ databases">
        <title>The genomes of Aspergillus section Nigri reveals drivers in fungal speciation.</title>
        <authorList>
            <consortium name="DOE Joint Genome Institute"/>
            <person name="Vesth T.C."/>
            <person name="Nybo J."/>
            <person name="Theobald S."/>
            <person name="Brandl J."/>
            <person name="Frisvad J.C."/>
            <person name="Nielsen K.F."/>
            <person name="Lyhne E.K."/>
            <person name="Kogle M.E."/>
            <person name="Kuo A."/>
            <person name="Riley R."/>
            <person name="Clum A."/>
            <person name="Nolan M."/>
            <person name="Lipzen A."/>
            <person name="Salamov A."/>
            <person name="Henrissat B."/>
            <person name="Wiebenga A."/>
            <person name="De vries R.P."/>
            <person name="Grigoriev I.V."/>
            <person name="Mortensen U.H."/>
            <person name="Andersen M.R."/>
            <person name="Baker S.E."/>
        </authorList>
    </citation>
    <scope>NUCLEOTIDE SEQUENCE [LARGE SCALE GENOMIC DNA]</scope>
    <source>
        <strain evidence="2 3">CBS 115571</strain>
    </source>
</reference>
<name>A0A2V5HZA7_ASPV1</name>
<sequence length="68" mass="7147">MTPILSTLIIPALACLALAAPIVNDTPRLRAASSVIHQGQAGTAMHPYLGDLVRPDRGVHLGEVVNPR</sequence>
<dbReference type="EMBL" id="KZ825115">
    <property type="protein sequence ID" value="PYI21650.1"/>
    <property type="molecule type" value="Genomic_DNA"/>
</dbReference>
<feature type="signal peptide" evidence="1">
    <location>
        <begin position="1"/>
        <end position="19"/>
    </location>
</feature>
<keyword evidence="1" id="KW-0732">Signal</keyword>
<accession>A0A2V5HZA7</accession>
<gene>
    <name evidence="2" type="ORF">BO99DRAFT_430471</name>
</gene>
<protein>
    <submittedName>
        <fullName evidence="2">Uncharacterized protein</fullName>
    </submittedName>
</protein>
<keyword evidence="3" id="KW-1185">Reference proteome</keyword>
<evidence type="ECO:0000256" key="1">
    <source>
        <dbReference type="SAM" id="SignalP"/>
    </source>
</evidence>
<dbReference type="AlphaFoldDB" id="A0A2V5HZA7"/>
<dbReference type="Proteomes" id="UP000249829">
    <property type="component" value="Unassembled WGS sequence"/>
</dbReference>
<proteinExistence type="predicted"/>